<sequence>MGMQRMKPTYRVYEARNLGESDIYRVAMSDLRELSFREEIARGERPMQLIRLVAETGDRNEARNMADTEV</sequence>
<protein>
    <submittedName>
        <fullName evidence="1">Uncharacterized protein</fullName>
    </submittedName>
</protein>
<proteinExistence type="predicted"/>
<accession>A0A1J5JPP2</accession>
<organism evidence="1 2">
    <name type="scientific">Neomoorella thermoacetica</name>
    <name type="common">Clostridium thermoaceticum</name>
    <dbReference type="NCBI Taxonomy" id="1525"/>
    <lineage>
        <taxon>Bacteria</taxon>
        <taxon>Bacillati</taxon>
        <taxon>Bacillota</taxon>
        <taxon>Clostridia</taxon>
        <taxon>Neomoorellales</taxon>
        <taxon>Neomoorellaceae</taxon>
        <taxon>Neomoorella</taxon>
    </lineage>
</organism>
<comment type="caution">
    <text evidence="1">The sequence shown here is derived from an EMBL/GenBank/DDBJ whole genome shotgun (WGS) entry which is preliminary data.</text>
</comment>
<dbReference type="EMBL" id="MIHH01000008">
    <property type="protein sequence ID" value="OIQ08691.1"/>
    <property type="molecule type" value="Genomic_DNA"/>
</dbReference>
<name>A0A1J5JPP2_NEOTH</name>
<dbReference type="AlphaFoldDB" id="A0A1J5JPP2"/>
<gene>
    <name evidence="1" type="ORF">MOOR_16100</name>
</gene>
<reference evidence="1 2" key="1">
    <citation type="submission" date="2016-08" db="EMBL/GenBank/DDBJ databases">
        <title>Genome-based comparison of Moorella thermoacetic strains.</title>
        <authorList>
            <person name="Poehlein A."/>
            <person name="Bengelsdorf F.R."/>
            <person name="Esser C."/>
            <person name="Duerre P."/>
            <person name="Daniel R."/>
        </authorList>
    </citation>
    <scope>NUCLEOTIDE SEQUENCE [LARGE SCALE GENOMIC DNA]</scope>
    <source>
        <strain evidence="1 2">DSM 11768</strain>
    </source>
</reference>
<evidence type="ECO:0000313" key="1">
    <source>
        <dbReference type="EMBL" id="OIQ08691.1"/>
    </source>
</evidence>
<dbReference type="Proteomes" id="UP000182743">
    <property type="component" value="Unassembled WGS sequence"/>
</dbReference>
<evidence type="ECO:0000313" key="2">
    <source>
        <dbReference type="Proteomes" id="UP000182743"/>
    </source>
</evidence>